<dbReference type="OMA" id="WIAVATW"/>
<keyword evidence="10" id="KW-0967">Endosome</keyword>
<dbReference type="Pfam" id="PF05915">
    <property type="entry name" value="TMEM_230_134"/>
    <property type="match status" value="1"/>
</dbReference>
<proteinExistence type="inferred from homology"/>
<evidence type="ECO:0000256" key="12">
    <source>
        <dbReference type="ARBA" id="ARBA00023018"/>
    </source>
</evidence>
<evidence type="ECO:0000256" key="15">
    <source>
        <dbReference type="ARBA" id="ARBA00023329"/>
    </source>
</evidence>
<evidence type="ECO:0000256" key="13">
    <source>
        <dbReference type="ARBA" id="ARBA00023034"/>
    </source>
</evidence>
<keyword evidence="14 19" id="KW-0472">Membrane</keyword>
<evidence type="ECO:0000256" key="11">
    <source>
        <dbReference type="ARBA" id="ARBA00022989"/>
    </source>
</evidence>
<dbReference type="EMBL" id="KB932201">
    <property type="protein sequence ID" value="KCV73342.1"/>
    <property type="molecule type" value="Genomic_DNA"/>
</dbReference>
<dbReference type="PANTHER" id="PTHR15664:SF6">
    <property type="entry name" value="TRANSMEMBRANE PROTEIN 230"/>
    <property type="match status" value="1"/>
</dbReference>
<protein>
    <recommendedName>
        <fullName evidence="17">Transmembrane protein 230</fullName>
    </recommendedName>
</protein>
<keyword evidence="12" id="KW-0770">Synapse</keyword>
<evidence type="ECO:0000256" key="10">
    <source>
        <dbReference type="ARBA" id="ARBA00022753"/>
    </source>
</evidence>
<gene>
    <name evidence="20" type="ORF">H696_00881</name>
</gene>
<dbReference type="GO" id="GO:0016020">
    <property type="term" value="C:membrane"/>
    <property type="evidence" value="ECO:0007669"/>
    <property type="project" value="UniProtKB-SubCell"/>
</dbReference>
<dbReference type="eggNOG" id="KOG4753">
    <property type="taxonomic scope" value="Eukaryota"/>
</dbReference>
<evidence type="ECO:0000256" key="16">
    <source>
        <dbReference type="ARBA" id="ARBA00024003"/>
    </source>
</evidence>
<organism evidence="20">
    <name type="scientific">Fonticula alba</name>
    <name type="common">Slime mold</name>
    <dbReference type="NCBI Taxonomy" id="691883"/>
    <lineage>
        <taxon>Eukaryota</taxon>
        <taxon>Rotosphaerida</taxon>
        <taxon>Fonticulaceae</taxon>
        <taxon>Fonticula</taxon>
    </lineage>
</organism>
<keyword evidence="13" id="KW-0333">Golgi apparatus</keyword>
<evidence type="ECO:0000256" key="18">
    <source>
        <dbReference type="SAM" id="MobiDB-lite"/>
    </source>
</evidence>
<accession>A0A058ZIJ5</accession>
<evidence type="ECO:0000313" key="20">
    <source>
        <dbReference type="EMBL" id="KCV73342.1"/>
    </source>
</evidence>
<dbReference type="GO" id="GO:0005770">
    <property type="term" value="C:late endosome"/>
    <property type="evidence" value="ECO:0007669"/>
    <property type="project" value="UniProtKB-SubCell"/>
</dbReference>
<dbReference type="Proteomes" id="UP000030693">
    <property type="component" value="Unassembled WGS sequence"/>
</dbReference>
<sequence>MSTSSRYSLDEEDVSPPGSSSSLGRFLQRRPGDTRRGNYTPLRDLTAAGAAARSRTSNPDFIDAQFNRPNHQIPWKSVLVAIMLFVLGAILLTLASLLFTGHLGDAKHDDRIIPLFVLGSLVFIPGFYHVWIAVATWRGQSGYSWSQIPSFE</sequence>
<dbReference type="RefSeq" id="XP_009493043.1">
    <property type="nucleotide sequence ID" value="XM_009494768.1"/>
</dbReference>
<feature type="transmembrane region" description="Helical" evidence="19">
    <location>
        <begin position="112"/>
        <end position="134"/>
    </location>
</feature>
<keyword evidence="21" id="KW-1185">Reference proteome</keyword>
<dbReference type="InterPro" id="IPR008590">
    <property type="entry name" value="TMEM_230/134"/>
</dbReference>
<dbReference type="GO" id="GO:0005769">
    <property type="term" value="C:early endosome"/>
    <property type="evidence" value="ECO:0007669"/>
    <property type="project" value="UniProtKB-SubCell"/>
</dbReference>
<dbReference type="PANTHER" id="PTHR15664">
    <property type="entry name" value="C20ORF30 PROTEIN"/>
    <property type="match status" value="1"/>
</dbReference>
<feature type="region of interest" description="Disordered" evidence="18">
    <location>
        <begin position="1"/>
        <end position="40"/>
    </location>
</feature>
<evidence type="ECO:0000256" key="5">
    <source>
        <dbReference type="ARBA" id="ARBA00004419"/>
    </source>
</evidence>
<dbReference type="GO" id="GO:0055037">
    <property type="term" value="C:recycling endosome"/>
    <property type="evidence" value="ECO:0007669"/>
    <property type="project" value="UniProtKB-SubCell"/>
</dbReference>
<comment type="subcellular location">
    <subcellularLocation>
        <location evidence="5">Cytoplasmic vesicle</location>
        <location evidence="5">Autophagosome</location>
    </subcellularLocation>
    <subcellularLocation>
        <location evidence="3">Cytoplasmic vesicle</location>
        <location evidence="3">Secretory vesicle</location>
        <location evidence="3">Synaptic vesicle</location>
    </subcellularLocation>
    <subcellularLocation>
        <location evidence="4">Early endosome</location>
    </subcellularLocation>
    <subcellularLocation>
        <location evidence="6">Golgi apparatus</location>
        <location evidence="6">trans-Golgi network</location>
    </subcellularLocation>
    <subcellularLocation>
        <location evidence="7">Late endosome</location>
    </subcellularLocation>
    <subcellularLocation>
        <location evidence="1">Membrane</location>
        <topology evidence="1">Multi-pass membrane protein</topology>
    </subcellularLocation>
    <subcellularLocation>
        <location evidence="2">Recycling endosome</location>
    </subcellularLocation>
</comment>
<keyword evidence="11 19" id="KW-1133">Transmembrane helix</keyword>
<keyword evidence="15" id="KW-0968">Cytoplasmic vesicle</keyword>
<evidence type="ECO:0000256" key="6">
    <source>
        <dbReference type="ARBA" id="ARBA00004601"/>
    </source>
</evidence>
<dbReference type="AlphaFoldDB" id="A0A058ZIJ5"/>
<evidence type="ECO:0000256" key="3">
    <source>
        <dbReference type="ARBA" id="ARBA00004234"/>
    </source>
</evidence>
<comment type="similarity">
    <text evidence="8">Belongs to the TMEM134/TMEM230 family.</text>
</comment>
<evidence type="ECO:0000256" key="1">
    <source>
        <dbReference type="ARBA" id="ARBA00004141"/>
    </source>
</evidence>
<reference evidence="20" key="1">
    <citation type="submission" date="2013-04" db="EMBL/GenBank/DDBJ databases">
        <title>The Genome Sequence of Fonticula alba ATCC 38817.</title>
        <authorList>
            <consortium name="The Broad Institute Genomics Platform"/>
            <person name="Russ C."/>
            <person name="Cuomo C."/>
            <person name="Burger G."/>
            <person name="Gray M.W."/>
            <person name="Holland P.W.H."/>
            <person name="King N."/>
            <person name="Lang F.B.F."/>
            <person name="Roger A.J."/>
            <person name="Ruiz-Trillo I."/>
            <person name="Brown M."/>
            <person name="Walker B."/>
            <person name="Young S."/>
            <person name="Zeng Q."/>
            <person name="Gargeya S."/>
            <person name="Fitzgerald M."/>
            <person name="Haas B."/>
            <person name="Abouelleil A."/>
            <person name="Allen A.W."/>
            <person name="Alvarado L."/>
            <person name="Arachchi H.M."/>
            <person name="Berlin A.M."/>
            <person name="Chapman S.B."/>
            <person name="Gainer-Dewar J."/>
            <person name="Goldberg J."/>
            <person name="Griggs A."/>
            <person name="Gujja S."/>
            <person name="Hansen M."/>
            <person name="Howarth C."/>
            <person name="Imamovic A."/>
            <person name="Ireland A."/>
            <person name="Larimer J."/>
            <person name="McCowan C."/>
            <person name="Murphy C."/>
            <person name="Pearson M."/>
            <person name="Poon T.W."/>
            <person name="Priest M."/>
            <person name="Roberts A."/>
            <person name="Saif S."/>
            <person name="Shea T."/>
            <person name="Sisk P."/>
            <person name="Sykes S."/>
            <person name="Wortman J."/>
            <person name="Nusbaum C."/>
            <person name="Birren B."/>
        </authorList>
    </citation>
    <scope>NUCLEOTIDE SEQUENCE [LARGE SCALE GENOMIC DNA]</scope>
    <source>
        <strain evidence="20">ATCC 38817</strain>
    </source>
</reference>
<comment type="function">
    <text evidence="16">Involved in trafficking and recycling of synaptic vesicles.</text>
</comment>
<dbReference type="InterPro" id="IPR044234">
    <property type="entry name" value="TMEM230"/>
</dbReference>
<evidence type="ECO:0000256" key="9">
    <source>
        <dbReference type="ARBA" id="ARBA00022692"/>
    </source>
</evidence>
<dbReference type="GO" id="GO:0005794">
    <property type="term" value="C:Golgi apparatus"/>
    <property type="evidence" value="ECO:0007669"/>
    <property type="project" value="UniProtKB-SubCell"/>
</dbReference>
<evidence type="ECO:0000256" key="2">
    <source>
        <dbReference type="ARBA" id="ARBA00004172"/>
    </source>
</evidence>
<evidence type="ECO:0000256" key="17">
    <source>
        <dbReference type="ARBA" id="ARBA00024088"/>
    </source>
</evidence>
<name>A0A058ZIJ5_FONAL</name>
<dbReference type="GeneID" id="20525606"/>
<evidence type="ECO:0000313" key="21">
    <source>
        <dbReference type="Proteomes" id="UP000030693"/>
    </source>
</evidence>
<evidence type="ECO:0000256" key="7">
    <source>
        <dbReference type="ARBA" id="ARBA00004603"/>
    </source>
</evidence>
<evidence type="ECO:0000256" key="4">
    <source>
        <dbReference type="ARBA" id="ARBA00004412"/>
    </source>
</evidence>
<evidence type="ECO:0000256" key="14">
    <source>
        <dbReference type="ARBA" id="ARBA00023136"/>
    </source>
</evidence>
<feature type="transmembrane region" description="Helical" evidence="19">
    <location>
        <begin position="78"/>
        <end position="100"/>
    </location>
</feature>
<evidence type="ECO:0000256" key="8">
    <source>
        <dbReference type="ARBA" id="ARBA00007743"/>
    </source>
</evidence>
<evidence type="ECO:0000256" key="19">
    <source>
        <dbReference type="SAM" id="Phobius"/>
    </source>
</evidence>
<dbReference type="GO" id="GO:0005776">
    <property type="term" value="C:autophagosome"/>
    <property type="evidence" value="ECO:0007669"/>
    <property type="project" value="UniProtKB-SubCell"/>
</dbReference>
<dbReference type="OrthoDB" id="5597044at2759"/>
<keyword evidence="9 19" id="KW-0812">Transmembrane</keyword>